<dbReference type="Pfam" id="PF00300">
    <property type="entry name" value="His_Phos_1"/>
    <property type="match status" value="1"/>
</dbReference>
<keyword evidence="1" id="KW-0732">Signal</keyword>
<reference evidence="2 3" key="1">
    <citation type="submission" date="2020-08" db="EMBL/GenBank/DDBJ databases">
        <title>Genomic Encyclopedia of Type Strains, Phase III (KMG-III): the genomes of soil and plant-associated and newly described type strains.</title>
        <authorList>
            <person name="Whitman W."/>
        </authorList>
    </citation>
    <scope>NUCLEOTIDE SEQUENCE [LARGE SCALE GENOMIC DNA]</scope>
    <source>
        <strain evidence="2 3">CECT 8571</strain>
    </source>
</reference>
<dbReference type="Gene3D" id="3.40.50.1240">
    <property type="entry name" value="Phosphoglycerate mutase-like"/>
    <property type="match status" value="1"/>
</dbReference>
<gene>
    <name evidence="2" type="ORF">FHS30_002595</name>
</gene>
<dbReference type="EMBL" id="JACHXZ010000003">
    <property type="protein sequence ID" value="MBB3169387.1"/>
    <property type="molecule type" value="Genomic_DNA"/>
</dbReference>
<dbReference type="AlphaFoldDB" id="A0A839UVJ7"/>
<dbReference type="SUPFAM" id="SSF53254">
    <property type="entry name" value="Phosphoglycerate mutase-like"/>
    <property type="match status" value="1"/>
</dbReference>
<dbReference type="InterPro" id="IPR029033">
    <property type="entry name" value="His_PPase_superfam"/>
</dbReference>
<proteinExistence type="predicted"/>
<comment type="caution">
    <text evidence="2">The sequence shown here is derived from an EMBL/GenBank/DDBJ whole genome shotgun (WGS) entry which is preliminary data.</text>
</comment>
<evidence type="ECO:0000313" key="3">
    <source>
        <dbReference type="Proteomes" id="UP000559987"/>
    </source>
</evidence>
<accession>A0A839UVJ7</accession>
<sequence>MLSKIIAVLILSCCSLSLSAQSLYILRHFEKQADSPNPALTETGSARAEMLAAMLQREPITHIFTSDYRRTRASVAPLARALGISVSIYDPRDLPALASQLSGLAQAVVVGHSNTTPQLVRLLGGTAEDMDESRYGDLFVISQSQGVVTTTRLSVPVGYAPAVRP</sequence>
<feature type="chain" id="PRO_5032829731" evidence="1">
    <location>
        <begin position="21"/>
        <end position="165"/>
    </location>
</feature>
<dbReference type="InterPro" id="IPR013078">
    <property type="entry name" value="His_Pase_superF_clade-1"/>
</dbReference>
<dbReference type="CDD" id="cd07067">
    <property type="entry name" value="HP_PGM_like"/>
    <property type="match status" value="1"/>
</dbReference>
<protein>
    <submittedName>
        <fullName evidence="2">Phosphohistidine phosphatase SixA</fullName>
    </submittedName>
</protein>
<keyword evidence="3" id="KW-1185">Reference proteome</keyword>
<dbReference type="Proteomes" id="UP000559987">
    <property type="component" value="Unassembled WGS sequence"/>
</dbReference>
<dbReference type="RefSeq" id="WP_183910858.1">
    <property type="nucleotide sequence ID" value="NZ_JACHXZ010000003.1"/>
</dbReference>
<feature type="signal peptide" evidence="1">
    <location>
        <begin position="1"/>
        <end position="20"/>
    </location>
</feature>
<name>A0A839UVJ7_9GAMM</name>
<evidence type="ECO:0000256" key="1">
    <source>
        <dbReference type="SAM" id="SignalP"/>
    </source>
</evidence>
<evidence type="ECO:0000313" key="2">
    <source>
        <dbReference type="EMBL" id="MBB3169387.1"/>
    </source>
</evidence>
<organism evidence="2 3">
    <name type="scientific">Simiduia aestuariiviva</name>
    <dbReference type="NCBI Taxonomy" id="1510459"/>
    <lineage>
        <taxon>Bacteria</taxon>
        <taxon>Pseudomonadati</taxon>
        <taxon>Pseudomonadota</taxon>
        <taxon>Gammaproteobacteria</taxon>
        <taxon>Cellvibrionales</taxon>
        <taxon>Cellvibrionaceae</taxon>
        <taxon>Simiduia</taxon>
    </lineage>
</organism>